<dbReference type="GO" id="GO:0008299">
    <property type="term" value="P:isoprenoid biosynthetic process"/>
    <property type="evidence" value="ECO:0007669"/>
    <property type="project" value="InterPro"/>
</dbReference>
<keyword evidence="4" id="KW-0479">Metal-binding</keyword>
<dbReference type="STRING" id="439219.SAMN02910293_00270"/>
<dbReference type="GO" id="GO:0004659">
    <property type="term" value="F:prenyltransferase activity"/>
    <property type="evidence" value="ECO:0007669"/>
    <property type="project" value="InterPro"/>
</dbReference>
<sequence>MVHKIWDPFPEVQVGLERVKAIMSSELSINHPEVKAKIREYIDAPGKYLRAGLCLYLAREVEGEIPEGKLYLAASLEMLHLATLIHDDVIDHADVRRGVDAIHQQYSNRIAIYAGDYLLAYAGRLALIGTEKLNVDKEAFGFTNRRVIERILAGELSQLMNQNKSTMTMKDYLKQIKGKTAFLFALSCQIGAYHSGTSKKESRSAFNMGQAIGMAFQIKDDLIDYQLSEKDSGKPRMQDIRNGIYTAPILFANQMRDGISLSSLSEKEGNWSENEISELYNKLENLGVFDKTEDLVRAYLSKFSGFGKRLQLLNFSTLETFVYQVMKRNF</sequence>
<dbReference type="AlphaFoldDB" id="A0A1G6A9L8"/>
<keyword evidence="5" id="KW-0460">Magnesium</keyword>
<name>A0A1G6A9L8_9STRE</name>
<evidence type="ECO:0000256" key="1">
    <source>
        <dbReference type="ARBA" id="ARBA00001946"/>
    </source>
</evidence>
<dbReference type="SUPFAM" id="SSF48576">
    <property type="entry name" value="Terpenoid synthases"/>
    <property type="match status" value="1"/>
</dbReference>
<dbReference type="PROSITE" id="PS00723">
    <property type="entry name" value="POLYPRENYL_SYNTHASE_1"/>
    <property type="match status" value="1"/>
</dbReference>
<protein>
    <submittedName>
        <fullName evidence="7">Heptaprenyl diphosphate synthase</fullName>
    </submittedName>
</protein>
<proteinExistence type="inferred from homology"/>
<keyword evidence="8" id="KW-1185">Reference proteome</keyword>
<evidence type="ECO:0000256" key="5">
    <source>
        <dbReference type="ARBA" id="ARBA00022842"/>
    </source>
</evidence>
<comment type="cofactor">
    <cofactor evidence="1">
        <name>Mg(2+)</name>
        <dbReference type="ChEBI" id="CHEBI:18420"/>
    </cofactor>
</comment>
<dbReference type="RefSeq" id="WP_018164323.1">
    <property type="nucleotide sequence ID" value="NZ_FMXP01000003.1"/>
</dbReference>
<dbReference type="InterPro" id="IPR033749">
    <property type="entry name" value="Polyprenyl_synt_CS"/>
</dbReference>
<comment type="similarity">
    <text evidence="2 6">Belongs to the FPP/GGPP synthase family.</text>
</comment>
<organism evidence="7 8">
    <name type="scientific">Streptococcus henryi</name>
    <dbReference type="NCBI Taxonomy" id="439219"/>
    <lineage>
        <taxon>Bacteria</taxon>
        <taxon>Bacillati</taxon>
        <taxon>Bacillota</taxon>
        <taxon>Bacilli</taxon>
        <taxon>Lactobacillales</taxon>
        <taxon>Streptococcaceae</taxon>
        <taxon>Streptococcus</taxon>
    </lineage>
</organism>
<evidence type="ECO:0000256" key="2">
    <source>
        <dbReference type="ARBA" id="ARBA00006706"/>
    </source>
</evidence>
<accession>A0A1G6A9L8</accession>
<dbReference type="eggNOG" id="COG0142">
    <property type="taxonomic scope" value="Bacteria"/>
</dbReference>
<evidence type="ECO:0000313" key="7">
    <source>
        <dbReference type="EMBL" id="SDB05111.1"/>
    </source>
</evidence>
<keyword evidence="3 6" id="KW-0808">Transferase</keyword>
<dbReference type="SFLD" id="SFLDS00005">
    <property type="entry name" value="Isoprenoid_Synthase_Type_I"/>
    <property type="match status" value="1"/>
</dbReference>
<dbReference type="EMBL" id="FMXP01000003">
    <property type="protein sequence ID" value="SDB05111.1"/>
    <property type="molecule type" value="Genomic_DNA"/>
</dbReference>
<evidence type="ECO:0000256" key="6">
    <source>
        <dbReference type="RuleBase" id="RU004466"/>
    </source>
</evidence>
<evidence type="ECO:0000256" key="4">
    <source>
        <dbReference type="ARBA" id="ARBA00022723"/>
    </source>
</evidence>
<dbReference type="PANTHER" id="PTHR12001">
    <property type="entry name" value="GERANYLGERANYL PYROPHOSPHATE SYNTHASE"/>
    <property type="match status" value="1"/>
</dbReference>
<gene>
    <name evidence="7" type="ORF">SAMN02910293_00270</name>
</gene>
<dbReference type="CDD" id="cd00685">
    <property type="entry name" value="Trans_IPPS_HT"/>
    <property type="match status" value="1"/>
</dbReference>
<reference evidence="7 8" key="1">
    <citation type="submission" date="2016-10" db="EMBL/GenBank/DDBJ databases">
        <authorList>
            <person name="de Groot N.N."/>
        </authorList>
    </citation>
    <scope>NUCLEOTIDE SEQUENCE [LARGE SCALE GENOMIC DNA]</scope>
    <source>
        <strain evidence="7 8">A-4</strain>
    </source>
</reference>
<dbReference type="Proteomes" id="UP000182508">
    <property type="component" value="Unassembled WGS sequence"/>
</dbReference>
<dbReference type="InterPro" id="IPR008949">
    <property type="entry name" value="Isoprenoid_synthase_dom_sf"/>
</dbReference>
<dbReference type="PROSITE" id="PS00444">
    <property type="entry name" value="POLYPRENYL_SYNTHASE_2"/>
    <property type="match status" value="1"/>
</dbReference>
<dbReference type="InterPro" id="IPR000092">
    <property type="entry name" value="Polyprenyl_synt"/>
</dbReference>
<dbReference type="Gene3D" id="1.10.600.10">
    <property type="entry name" value="Farnesyl Diphosphate Synthase"/>
    <property type="match status" value="1"/>
</dbReference>
<dbReference type="Pfam" id="PF00348">
    <property type="entry name" value="polyprenyl_synt"/>
    <property type="match status" value="1"/>
</dbReference>
<evidence type="ECO:0000256" key="3">
    <source>
        <dbReference type="ARBA" id="ARBA00022679"/>
    </source>
</evidence>
<dbReference type="PANTHER" id="PTHR12001:SF69">
    <property type="entry name" value="ALL TRANS-POLYPRENYL-DIPHOSPHATE SYNTHASE PDSS1"/>
    <property type="match status" value="1"/>
</dbReference>
<evidence type="ECO:0000313" key="8">
    <source>
        <dbReference type="Proteomes" id="UP000182508"/>
    </source>
</evidence>
<dbReference type="GO" id="GO:0046872">
    <property type="term" value="F:metal ion binding"/>
    <property type="evidence" value="ECO:0007669"/>
    <property type="project" value="UniProtKB-KW"/>
</dbReference>